<evidence type="ECO:0000313" key="2">
    <source>
        <dbReference type="EMBL" id="BAD37699.1"/>
    </source>
</evidence>
<evidence type="ECO:0000313" key="3">
    <source>
        <dbReference type="Proteomes" id="UP000000763"/>
    </source>
</evidence>
<name>Q67VX0_ORYSJ</name>
<proteinExistence type="predicted"/>
<gene>
    <name evidence="2" type="primary">P0583E12.17</name>
</gene>
<reference evidence="3" key="1">
    <citation type="journal article" date="2005" name="Nature">
        <title>The map-based sequence of the rice genome.</title>
        <authorList>
            <consortium name="International rice genome sequencing project (IRGSP)"/>
            <person name="Matsumoto T."/>
            <person name="Wu J."/>
            <person name="Kanamori H."/>
            <person name="Katayose Y."/>
            <person name="Fujisawa M."/>
            <person name="Namiki N."/>
            <person name="Mizuno H."/>
            <person name="Yamamoto K."/>
            <person name="Antonio B.A."/>
            <person name="Baba T."/>
            <person name="Sakata K."/>
            <person name="Nagamura Y."/>
            <person name="Aoki H."/>
            <person name="Arikawa K."/>
            <person name="Arita K."/>
            <person name="Bito T."/>
            <person name="Chiden Y."/>
            <person name="Fujitsuka N."/>
            <person name="Fukunaka R."/>
            <person name="Hamada M."/>
            <person name="Harada C."/>
            <person name="Hayashi A."/>
            <person name="Hijishita S."/>
            <person name="Honda M."/>
            <person name="Hosokawa S."/>
            <person name="Ichikawa Y."/>
            <person name="Idonuma A."/>
            <person name="Iijima M."/>
            <person name="Ikeda M."/>
            <person name="Ikeno M."/>
            <person name="Ito K."/>
            <person name="Ito S."/>
            <person name="Ito T."/>
            <person name="Ito Y."/>
            <person name="Ito Y."/>
            <person name="Iwabuchi A."/>
            <person name="Kamiya K."/>
            <person name="Karasawa W."/>
            <person name="Kurita K."/>
            <person name="Katagiri S."/>
            <person name="Kikuta A."/>
            <person name="Kobayashi H."/>
            <person name="Kobayashi N."/>
            <person name="Machita K."/>
            <person name="Maehara T."/>
            <person name="Masukawa M."/>
            <person name="Mizubayashi T."/>
            <person name="Mukai Y."/>
            <person name="Nagasaki H."/>
            <person name="Nagata Y."/>
            <person name="Naito S."/>
            <person name="Nakashima M."/>
            <person name="Nakama Y."/>
            <person name="Nakamichi Y."/>
            <person name="Nakamura M."/>
            <person name="Meguro A."/>
            <person name="Negishi M."/>
            <person name="Ohta I."/>
            <person name="Ohta T."/>
            <person name="Okamoto M."/>
            <person name="Ono N."/>
            <person name="Saji S."/>
            <person name="Sakaguchi M."/>
            <person name="Sakai K."/>
            <person name="Shibata M."/>
            <person name="Shimokawa T."/>
            <person name="Song J."/>
            <person name="Takazaki Y."/>
            <person name="Terasawa K."/>
            <person name="Tsugane M."/>
            <person name="Tsuji K."/>
            <person name="Ueda S."/>
            <person name="Waki K."/>
            <person name="Yamagata H."/>
            <person name="Yamamoto M."/>
            <person name="Yamamoto S."/>
            <person name="Yamane H."/>
            <person name="Yoshiki S."/>
            <person name="Yoshihara R."/>
            <person name="Yukawa K."/>
            <person name="Zhong H."/>
            <person name="Yano M."/>
            <person name="Yuan Q."/>
            <person name="Ouyang S."/>
            <person name="Liu J."/>
            <person name="Jones K.M."/>
            <person name="Gansberger K."/>
            <person name="Moffat K."/>
            <person name="Hill J."/>
            <person name="Bera J."/>
            <person name="Fadrosh D."/>
            <person name="Jin S."/>
            <person name="Johri S."/>
            <person name="Kim M."/>
            <person name="Overton L."/>
            <person name="Reardon M."/>
            <person name="Tsitrin T."/>
            <person name="Vuong H."/>
            <person name="Weaver B."/>
            <person name="Ciecko A."/>
            <person name="Tallon L."/>
            <person name="Jackson J."/>
            <person name="Pai G."/>
            <person name="Aken S.V."/>
            <person name="Utterback T."/>
            <person name="Reidmuller S."/>
            <person name="Feldblyum T."/>
            <person name="Hsiao J."/>
            <person name="Zismann V."/>
            <person name="Iobst S."/>
            <person name="de Vazeille A.R."/>
            <person name="Buell C.R."/>
            <person name="Ying K."/>
            <person name="Li Y."/>
            <person name="Lu T."/>
            <person name="Huang Y."/>
            <person name="Zhao Q."/>
            <person name="Feng Q."/>
            <person name="Zhang L."/>
            <person name="Zhu J."/>
            <person name="Weng Q."/>
            <person name="Mu J."/>
            <person name="Lu Y."/>
            <person name="Fan D."/>
            <person name="Liu Y."/>
            <person name="Guan J."/>
            <person name="Zhang Y."/>
            <person name="Yu S."/>
            <person name="Liu X."/>
            <person name="Zhang Y."/>
            <person name="Hong G."/>
            <person name="Han B."/>
            <person name="Choisne N."/>
            <person name="Demange N."/>
            <person name="Orjeda G."/>
            <person name="Samain S."/>
            <person name="Cattolico L."/>
            <person name="Pelletier E."/>
            <person name="Couloux A."/>
            <person name="Segurens B."/>
            <person name="Wincker P."/>
            <person name="D'Hont A."/>
            <person name="Scarpelli C."/>
            <person name="Weissenbach J."/>
            <person name="Salanoubat M."/>
            <person name="Quetier F."/>
            <person name="Yu Y."/>
            <person name="Kim H.R."/>
            <person name="Rambo T."/>
            <person name="Currie J."/>
            <person name="Collura K."/>
            <person name="Luo M."/>
            <person name="Yang T."/>
            <person name="Ammiraju J.S.S."/>
            <person name="Engler F."/>
            <person name="Soderlund C."/>
            <person name="Wing R.A."/>
            <person name="Palmer L.E."/>
            <person name="de la Bastide M."/>
            <person name="Spiegel L."/>
            <person name="Nascimento L."/>
            <person name="Zutavern T."/>
            <person name="O'Shaughnessy A."/>
            <person name="Dike S."/>
            <person name="Dedhia N."/>
            <person name="Preston R."/>
            <person name="Balija V."/>
            <person name="McCombie W.R."/>
            <person name="Chow T."/>
            <person name="Chen H."/>
            <person name="Chung M."/>
            <person name="Chen C."/>
            <person name="Shaw J."/>
            <person name="Wu H."/>
            <person name="Hsiao K."/>
            <person name="Chao Y."/>
            <person name="Chu M."/>
            <person name="Cheng C."/>
            <person name="Hour A."/>
            <person name="Lee P."/>
            <person name="Lin S."/>
            <person name="Lin Y."/>
            <person name="Liou J."/>
            <person name="Liu S."/>
            <person name="Hsing Y."/>
            <person name="Raghuvanshi S."/>
            <person name="Mohanty A."/>
            <person name="Bharti A.K."/>
            <person name="Gaur A."/>
            <person name="Gupta V."/>
            <person name="Kumar D."/>
            <person name="Ravi V."/>
            <person name="Vij S."/>
            <person name="Kapur A."/>
            <person name="Khurana P."/>
            <person name="Khurana P."/>
            <person name="Khurana J.P."/>
            <person name="Tyagi A.K."/>
            <person name="Gaikwad K."/>
            <person name="Singh A."/>
            <person name="Dalal V."/>
            <person name="Srivastava S."/>
            <person name="Dixit A."/>
            <person name="Pal A.K."/>
            <person name="Ghazi I.A."/>
            <person name="Yadav M."/>
            <person name="Pandit A."/>
            <person name="Bhargava A."/>
            <person name="Sureshbabu K."/>
            <person name="Batra K."/>
            <person name="Sharma T.R."/>
            <person name="Mohapatra T."/>
            <person name="Singh N.K."/>
            <person name="Messing J."/>
            <person name="Nelson A.B."/>
            <person name="Fuks G."/>
            <person name="Kavchok S."/>
            <person name="Keizer G."/>
            <person name="Linton E."/>
            <person name="Llaca V."/>
            <person name="Song R."/>
            <person name="Tanyolac B."/>
            <person name="Young S."/>
            <person name="Ho-Il K."/>
            <person name="Hahn J.H."/>
            <person name="Sangsakoo G."/>
            <person name="Vanavichit A."/>
            <person name="de Mattos Luiz.A.T."/>
            <person name="Zimmer P.D."/>
            <person name="Malone G."/>
            <person name="Dellagostin O."/>
            <person name="de Oliveira A.C."/>
            <person name="Bevan M."/>
            <person name="Bancroft I."/>
            <person name="Minx P."/>
            <person name="Cordum H."/>
            <person name="Wilson R."/>
            <person name="Cheng Z."/>
            <person name="Jin W."/>
            <person name="Jiang J."/>
            <person name="Leong S.A."/>
            <person name="Iwama H."/>
            <person name="Gojobori T."/>
            <person name="Itoh T."/>
            <person name="Niimura Y."/>
            <person name="Fujii Y."/>
            <person name="Habara T."/>
            <person name="Sakai H."/>
            <person name="Sato Y."/>
            <person name="Wilson G."/>
            <person name="Kumar K."/>
            <person name="McCouch S."/>
            <person name="Juretic N."/>
            <person name="Hoen D."/>
            <person name="Wright S."/>
            <person name="Bruskiewich R."/>
            <person name="Bureau T."/>
            <person name="Miyao A."/>
            <person name="Hirochika H."/>
            <person name="Nishikawa T."/>
            <person name="Kadowaki K."/>
            <person name="Sugiura M."/>
            <person name="Burr B."/>
            <person name="Sasaki T."/>
        </authorList>
    </citation>
    <scope>NUCLEOTIDE SEQUENCE [LARGE SCALE GENOMIC DNA]</scope>
    <source>
        <strain evidence="3">cv. Nipponbare</strain>
    </source>
</reference>
<dbReference type="AlphaFoldDB" id="Q67VX0"/>
<dbReference type="EMBL" id="AP004728">
    <property type="protein sequence ID" value="BAD37699.1"/>
    <property type="molecule type" value="Genomic_DNA"/>
</dbReference>
<evidence type="ECO:0000256" key="1">
    <source>
        <dbReference type="SAM" id="MobiDB-lite"/>
    </source>
</evidence>
<organism evidence="2 3">
    <name type="scientific">Oryza sativa subsp. japonica</name>
    <name type="common">Rice</name>
    <dbReference type="NCBI Taxonomy" id="39947"/>
    <lineage>
        <taxon>Eukaryota</taxon>
        <taxon>Viridiplantae</taxon>
        <taxon>Streptophyta</taxon>
        <taxon>Embryophyta</taxon>
        <taxon>Tracheophyta</taxon>
        <taxon>Spermatophyta</taxon>
        <taxon>Magnoliopsida</taxon>
        <taxon>Liliopsida</taxon>
        <taxon>Poales</taxon>
        <taxon>Poaceae</taxon>
        <taxon>BOP clade</taxon>
        <taxon>Oryzoideae</taxon>
        <taxon>Oryzeae</taxon>
        <taxon>Oryzinae</taxon>
        <taxon>Oryza</taxon>
        <taxon>Oryza sativa</taxon>
    </lineage>
</organism>
<protein>
    <submittedName>
        <fullName evidence="2">Uncharacterized protein</fullName>
    </submittedName>
</protein>
<dbReference type="Proteomes" id="UP000000763">
    <property type="component" value="Chromosome 6"/>
</dbReference>
<reference evidence="3" key="2">
    <citation type="journal article" date="2008" name="Nucleic Acids Res.">
        <title>The rice annotation project database (RAP-DB): 2008 update.</title>
        <authorList>
            <consortium name="The rice annotation project (RAP)"/>
        </authorList>
    </citation>
    <scope>GENOME REANNOTATION</scope>
    <source>
        <strain evidence="3">cv. Nipponbare</strain>
    </source>
</reference>
<sequence length="140" mass="14951">MESGCGGGGGGGNARRAEREEVPCEAQRGANRGGRVVQLRANKKKEEEEEEGGDGGGGDDFWEGKIRSFERGGEWNWNGVGDGVRSRCRVDDVWGGLARWPPPALSGRLGFGCWLPWWYSSGLVLQLLNSASGVGSGVEL</sequence>
<feature type="region of interest" description="Disordered" evidence="1">
    <location>
        <begin position="1"/>
        <end position="64"/>
    </location>
</feature>
<accession>Q67VX0</accession>
<feature type="compositionally biased region" description="Gly residues" evidence="1">
    <location>
        <begin position="1"/>
        <end position="13"/>
    </location>
</feature>